<dbReference type="SUPFAM" id="SSF51126">
    <property type="entry name" value="Pectin lyase-like"/>
    <property type="match status" value="1"/>
</dbReference>
<feature type="chain" id="PRO_5040991699" description="Right handed beta helix domain-containing protein" evidence="1">
    <location>
        <begin position="32"/>
        <end position="454"/>
    </location>
</feature>
<evidence type="ECO:0000313" key="3">
    <source>
        <dbReference type="Proteomes" id="UP001141992"/>
    </source>
</evidence>
<dbReference type="RefSeq" id="WP_131728735.1">
    <property type="nucleotide sequence ID" value="NZ_CYTI01000017.1"/>
</dbReference>
<evidence type="ECO:0000256" key="1">
    <source>
        <dbReference type="SAM" id="SignalP"/>
    </source>
</evidence>
<dbReference type="EMBL" id="JAPZVI010000002">
    <property type="protein sequence ID" value="MCZ8400536.1"/>
    <property type="molecule type" value="Genomic_DNA"/>
</dbReference>
<evidence type="ECO:0000313" key="2">
    <source>
        <dbReference type="EMBL" id="MCZ8400536.1"/>
    </source>
</evidence>
<dbReference type="InterPro" id="IPR011050">
    <property type="entry name" value="Pectin_lyase_fold/virulence"/>
</dbReference>
<keyword evidence="1" id="KW-0732">Signal</keyword>
<evidence type="ECO:0008006" key="4">
    <source>
        <dbReference type="Google" id="ProtNLM"/>
    </source>
</evidence>
<dbReference type="AlphaFoldDB" id="A0A9X3KV28"/>
<proteinExistence type="predicted"/>
<feature type="signal peptide" evidence="1">
    <location>
        <begin position="1"/>
        <end position="31"/>
    </location>
</feature>
<comment type="caution">
    <text evidence="2">The sequence shown here is derived from an EMBL/GenBank/DDBJ whole genome shotgun (WGS) entry which is preliminary data.</text>
</comment>
<dbReference type="InterPro" id="IPR006311">
    <property type="entry name" value="TAT_signal"/>
</dbReference>
<dbReference type="PROSITE" id="PS51318">
    <property type="entry name" value="TAT"/>
    <property type="match status" value="1"/>
</dbReference>
<protein>
    <recommendedName>
        <fullName evidence="4">Right handed beta helix domain-containing protein</fullName>
    </recommendedName>
</protein>
<sequence>MLPSRRNFLSAPAALAAGAASASFLPAVALAKELEESQRKAINYDGQALEIPNDGTPASAAIQKQIDETGSVYLRPGKYLLDRPLIPRPGGGTVIRGSGGEVTTFILPSKSSAIKYIRKNGEPSAKVLIDGVSFLGHDMSSIGVIFHGVDGTDDDTLSVTNSRFEGLLNCVWLRNCGECHFDRLSVRYNVVGWVMERATNVVKFSGVLCVTNRRFLHLDDEAADGYTHGISLTNTHAIFCSEEDIYLVGGQAIYIDGCSFDLGIGGAAAIVLKKCQDVRFSNGWICAGAEGRDGIYVENTNRWSLSTSTVNNCYRGIIVRGPGPYPTAGTVLGNQFGANRLNDIFLAGDVTSLIVQANQFTSRHETFPDIQNRQEIAASGEGNKQNIVANNTFASRSYAISAGDESIVEPNVWNAKGFFIKLAFEKYDISFIPVHARFSLNDGKTLPALLNSYI</sequence>
<name>A0A9X3KV28_ALCXX</name>
<dbReference type="Proteomes" id="UP001141992">
    <property type="component" value="Unassembled WGS sequence"/>
</dbReference>
<gene>
    <name evidence="2" type="ORF">O9570_03725</name>
</gene>
<reference evidence="2" key="1">
    <citation type="submission" date="2022-12" db="EMBL/GenBank/DDBJ databases">
        <authorList>
            <person name="Voronina O.L."/>
            <person name="Kunda M.S."/>
            <person name="Ryzhova N."/>
            <person name="Aksenova E.I."/>
        </authorList>
    </citation>
    <scope>NUCLEOTIDE SEQUENCE</scope>
    <source>
        <strain evidence="2">SCCH136:Ach223948</strain>
    </source>
</reference>
<accession>A0A9X3KV28</accession>
<organism evidence="2 3">
    <name type="scientific">Alcaligenes xylosoxydans xylosoxydans</name>
    <name type="common">Achromobacter xylosoxidans</name>
    <dbReference type="NCBI Taxonomy" id="85698"/>
    <lineage>
        <taxon>Bacteria</taxon>
        <taxon>Pseudomonadati</taxon>
        <taxon>Pseudomonadota</taxon>
        <taxon>Betaproteobacteria</taxon>
        <taxon>Burkholderiales</taxon>
        <taxon>Alcaligenaceae</taxon>
        <taxon>Achromobacter</taxon>
    </lineage>
</organism>
<dbReference type="Gene3D" id="2.160.20.10">
    <property type="entry name" value="Single-stranded right-handed beta-helix, Pectin lyase-like"/>
    <property type="match status" value="1"/>
</dbReference>
<dbReference type="InterPro" id="IPR012334">
    <property type="entry name" value="Pectin_lyas_fold"/>
</dbReference>